<reference evidence="1 2" key="1">
    <citation type="submission" date="2021-03" db="EMBL/GenBank/DDBJ databases">
        <title>Whole Genome Sequencing of Mycobacterium tuberculosis clinical isolates from Arunachal Pradesh, India.</title>
        <authorList>
            <person name="Singh S."/>
            <person name="Mudliar S.R."/>
            <person name="Kulsum U."/>
            <person name="Rufai S.B."/>
            <person name="Singh P.K."/>
            <person name="Umpo M."/>
            <person name="Nyori M."/>
        </authorList>
    </citation>
    <scope>NUCLEOTIDE SEQUENCE [LARGE SCALE GENOMIC DNA]</scope>
    <source>
        <strain evidence="1 2">OMICS/BPL/0142/20/SP</strain>
    </source>
</reference>
<evidence type="ECO:0000313" key="2">
    <source>
        <dbReference type="Proteomes" id="UP000671119"/>
    </source>
</evidence>
<dbReference type="AlphaFoldDB" id="A0ABD4Q8B2"/>
<dbReference type="InterPro" id="IPR036866">
    <property type="entry name" value="RibonucZ/Hydroxyglut_hydro"/>
</dbReference>
<proteinExistence type="predicted"/>
<dbReference type="Gene3D" id="3.60.15.10">
    <property type="entry name" value="Ribonuclease Z/Hydroxyacylglutathione hydrolase-like"/>
    <property type="match status" value="1"/>
</dbReference>
<name>A0ABD4Q8B2_MYCTX</name>
<feature type="non-terminal residue" evidence="1">
    <location>
        <position position="1"/>
    </location>
</feature>
<protein>
    <recommendedName>
        <fullName evidence="3">MBL fold metallo-hydrolase</fullName>
    </recommendedName>
</protein>
<accession>A0ABD4Q8B2</accession>
<gene>
    <name evidence="1" type="ORF">J8J21_22280</name>
</gene>
<feature type="non-terminal residue" evidence="1">
    <location>
        <position position="81"/>
    </location>
</feature>
<evidence type="ECO:0008006" key="3">
    <source>
        <dbReference type="Google" id="ProtNLM"/>
    </source>
</evidence>
<dbReference type="SUPFAM" id="SSF56281">
    <property type="entry name" value="Metallo-hydrolase/oxidoreductase"/>
    <property type="match status" value="1"/>
</dbReference>
<sequence length="81" mass="8944">PSIYWAGDTILYPPVRETIEATQPDIIVTHSCGAKWDGVLIVMDAEQTIEVCRISPPKTKVIATHMEALDHATVTRDDLKA</sequence>
<comment type="caution">
    <text evidence="1">The sequence shown here is derived from an EMBL/GenBank/DDBJ whole genome shotgun (WGS) entry which is preliminary data.</text>
</comment>
<evidence type="ECO:0000313" key="1">
    <source>
        <dbReference type="EMBL" id="MBP0685777.1"/>
    </source>
</evidence>
<organism evidence="1 2">
    <name type="scientific">Mycobacterium tuberculosis</name>
    <dbReference type="NCBI Taxonomy" id="1773"/>
    <lineage>
        <taxon>Bacteria</taxon>
        <taxon>Bacillati</taxon>
        <taxon>Actinomycetota</taxon>
        <taxon>Actinomycetes</taxon>
        <taxon>Mycobacteriales</taxon>
        <taxon>Mycobacteriaceae</taxon>
        <taxon>Mycobacterium</taxon>
        <taxon>Mycobacterium tuberculosis complex</taxon>
    </lineage>
</organism>
<dbReference type="EMBL" id="JAGIZI010000544">
    <property type="protein sequence ID" value="MBP0685777.1"/>
    <property type="molecule type" value="Genomic_DNA"/>
</dbReference>
<dbReference type="Proteomes" id="UP000671119">
    <property type="component" value="Unassembled WGS sequence"/>
</dbReference>